<dbReference type="OMA" id="EPLAICT"/>
<keyword evidence="3" id="KW-1185">Reference proteome</keyword>
<feature type="region of interest" description="Disordered" evidence="1">
    <location>
        <begin position="1"/>
        <end position="76"/>
    </location>
</feature>
<evidence type="ECO:0000256" key="1">
    <source>
        <dbReference type="SAM" id="MobiDB-lite"/>
    </source>
</evidence>
<evidence type="ECO:0000313" key="2">
    <source>
        <dbReference type="EMBL" id="KJA16908.1"/>
    </source>
</evidence>
<name>A0A0D2M126_HYPSF</name>
<accession>A0A0D2M126</accession>
<sequence length="326" mass="34242">MGKPVARGRPERRRRTATVTHPDRGVTAAFPRGKDMNRAPGGAQQFPPPMTFSPPEAPRKRTSSFSCAVPPSPRPAKALRRSETLLSFADALPPSSSPCATAALPAVPYHRTLQFYKDQRLKRKALSRAGEPLAICTVPVPITTTTPIAAPIAPVVAAPTPKPTAPLRLRRPSHAPQVVLPSVESPITTLLSPRASSPLAPTPPAVRPPRPVFPRARAPPDLYRAALRGRMAGSPEGRRVLLMGARLALSIDAATKELERIVADHRDGDCVMADGTGASMGMGVGMGMGGMSGAMGTGTGAPAPPVLTASWVVVKGEDWEMVDCAA</sequence>
<proteinExistence type="predicted"/>
<dbReference type="AlphaFoldDB" id="A0A0D2M126"/>
<dbReference type="Proteomes" id="UP000054270">
    <property type="component" value="Unassembled WGS sequence"/>
</dbReference>
<feature type="region of interest" description="Disordered" evidence="1">
    <location>
        <begin position="193"/>
        <end position="217"/>
    </location>
</feature>
<dbReference type="OrthoDB" id="3256438at2759"/>
<feature type="compositionally biased region" description="Pro residues" evidence="1">
    <location>
        <begin position="200"/>
        <end position="212"/>
    </location>
</feature>
<protein>
    <submittedName>
        <fullName evidence="2">Uncharacterized protein</fullName>
    </submittedName>
</protein>
<reference evidence="3" key="1">
    <citation type="submission" date="2014-04" db="EMBL/GenBank/DDBJ databases">
        <title>Evolutionary Origins and Diversification of the Mycorrhizal Mutualists.</title>
        <authorList>
            <consortium name="DOE Joint Genome Institute"/>
            <consortium name="Mycorrhizal Genomics Consortium"/>
            <person name="Kohler A."/>
            <person name="Kuo A."/>
            <person name="Nagy L.G."/>
            <person name="Floudas D."/>
            <person name="Copeland A."/>
            <person name="Barry K.W."/>
            <person name="Cichocki N."/>
            <person name="Veneault-Fourrey C."/>
            <person name="LaButti K."/>
            <person name="Lindquist E.A."/>
            <person name="Lipzen A."/>
            <person name="Lundell T."/>
            <person name="Morin E."/>
            <person name="Murat C."/>
            <person name="Riley R."/>
            <person name="Ohm R."/>
            <person name="Sun H."/>
            <person name="Tunlid A."/>
            <person name="Henrissat B."/>
            <person name="Grigoriev I.V."/>
            <person name="Hibbett D.S."/>
            <person name="Martin F."/>
        </authorList>
    </citation>
    <scope>NUCLEOTIDE SEQUENCE [LARGE SCALE GENOMIC DNA]</scope>
    <source>
        <strain evidence="3">FD-334 SS-4</strain>
    </source>
</reference>
<gene>
    <name evidence="2" type="ORF">HYPSUDRAFT_1054143</name>
</gene>
<dbReference type="EMBL" id="KN817613">
    <property type="protein sequence ID" value="KJA16908.1"/>
    <property type="molecule type" value="Genomic_DNA"/>
</dbReference>
<organism evidence="2 3">
    <name type="scientific">Hypholoma sublateritium (strain FD-334 SS-4)</name>
    <dbReference type="NCBI Taxonomy" id="945553"/>
    <lineage>
        <taxon>Eukaryota</taxon>
        <taxon>Fungi</taxon>
        <taxon>Dikarya</taxon>
        <taxon>Basidiomycota</taxon>
        <taxon>Agaricomycotina</taxon>
        <taxon>Agaricomycetes</taxon>
        <taxon>Agaricomycetidae</taxon>
        <taxon>Agaricales</taxon>
        <taxon>Agaricineae</taxon>
        <taxon>Strophariaceae</taxon>
        <taxon>Hypholoma</taxon>
    </lineage>
</organism>
<evidence type="ECO:0000313" key="3">
    <source>
        <dbReference type="Proteomes" id="UP000054270"/>
    </source>
</evidence>
<feature type="compositionally biased region" description="Pro residues" evidence="1">
    <location>
        <begin position="46"/>
        <end position="56"/>
    </location>
</feature>